<accession>A0A812BAU7</accession>
<dbReference type="GO" id="GO:0071031">
    <property type="term" value="P:nuclear mRNA surveillance of mRNA 3'-end processing"/>
    <property type="evidence" value="ECO:0007669"/>
    <property type="project" value="TreeGrafter"/>
</dbReference>
<evidence type="ECO:0000256" key="5">
    <source>
        <dbReference type="ARBA" id="ARBA00022833"/>
    </source>
</evidence>
<evidence type="ECO:0000256" key="2">
    <source>
        <dbReference type="ARBA" id="ARBA00022723"/>
    </source>
</evidence>
<dbReference type="EMBL" id="CAHIKZ030000444">
    <property type="protein sequence ID" value="CAE1174761.1"/>
    <property type="molecule type" value="Genomic_DNA"/>
</dbReference>
<dbReference type="GO" id="GO:0071039">
    <property type="term" value="P:nuclear polyadenylation-dependent CUT catabolic process"/>
    <property type="evidence" value="ECO:0007669"/>
    <property type="project" value="TreeGrafter"/>
</dbReference>
<comment type="subcellular location">
    <subcellularLocation>
        <location evidence="1">Nucleus</location>
    </subcellularLocation>
</comment>
<evidence type="ECO:0000313" key="12">
    <source>
        <dbReference type="EMBL" id="CAE1174761.1"/>
    </source>
</evidence>
<protein>
    <recommendedName>
        <fullName evidence="7">Zinc finger CCHC domain-containing protein 7</fullName>
    </recommendedName>
    <alternativeName>
        <fullName evidence="8">TRAMP-like complex RNA-binding factor ZCCHC7</fullName>
    </alternativeName>
</protein>
<dbReference type="SUPFAM" id="SSF57756">
    <property type="entry name" value="Retrovirus zinc finger-like domains"/>
    <property type="match status" value="3"/>
</dbReference>
<feature type="domain" description="CCHC-type" evidence="11">
    <location>
        <begin position="124"/>
        <end position="139"/>
    </location>
</feature>
<feature type="domain" description="CCHC-type" evidence="11">
    <location>
        <begin position="145"/>
        <end position="159"/>
    </location>
</feature>
<dbReference type="GO" id="GO:0071036">
    <property type="term" value="P:nuclear polyadenylation-dependent snoRNA catabolic process"/>
    <property type="evidence" value="ECO:0007669"/>
    <property type="project" value="TreeGrafter"/>
</dbReference>
<keyword evidence="13" id="KW-1185">Reference proteome</keyword>
<dbReference type="GO" id="GO:0003723">
    <property type="term" value="F:RNA binding"/>
    <property type="evidence" value="ECO:0007669"/>
    <property type="project" value="TreeGrafter"/>
</dbReference>
<dbReference type="Proteomes" id="UP000597762">
    <property type="component" value="Unassembled WGS sequence"/>
</dbReference>
<dbReference type="Pfam" id="PF00098">
    <property type="entry name" value="zf-CCHC"/>
    <property type="match status" value="3"/>
</dbReference>
<dbReference type="GO" id="GO:0008270">
    <property type="term" value="F:zinc ion binding"/>
    <property type="evidence" value="ECO:0007669"/>
    <property type="project" value="UniProtKB-KW"/>
</dbReference>
<reference evidence="12" key="1">
    <citation type="submission" date="2021-01" db="EMBL/GenBank/DDBJ databases">
        <authorList>
            <person name="Li R."/>
            <person name="Bekaert M."/>
        </authorList>
    </citation>
    <scope>NUCLEOTIDE SEQUENCE</scope>
    <source>
        <strain evidence="12">Farmed</strain>
    </source>
</reference>
<evidence type="ECO:0000259" key="11">
    <source>
        <dbReference type="PROSITE" id="PS50158"/>
    </source>
</evidence>
<evidence type="ECO:0000256" key="7">
    <source>
        <dbReference type="ARBA" id="ARBA00041190"/>
    </source>
</evidence>
<dbReference type="InterPro" id="IPR051644">
    <property type="entry name" value="TRAMP_AT-DNA-binding"/>
</dbReference>
<dbReference type="SMART" id="SM00343">
    <property type="entry name" value="ZnF_C2HC"/>
    <property type="match status" value="5"/>
</dbReference>
<sequence length="353" mass="41412">MLFFRSSATKEFELRSFVSSCFLVRVKRGIKMWAYNDNLYEREDDDDWVYPPSPDTDEEQQEEEDWKEIEVELFSQLHYNSKQLDGASASENPPNTLDEGDPMRVIRRPLLRNTDVRATRAYHCDNCNEVGHLSRDCNQKSREICILCGEFGHLRQQCPYIFCYNCKLPGHRFAECPSTKNSYVTCYRCQMFGHIQPNCPDLWRRYRYTTTRGPLVTSNCIANTRIYCYNCGEKGHYGFECMKDPMNPFVYSRYPFVVNYDSCWANTENESKRRKIEPDTSGYTFNIPDAMKNVIGFSKSTRKRKRGSKPAEDSNAYFISSESKKKNKSKRTKMQRFRCAAKRRMASAIRKST</sequence>
<gene>
    <name evidence="12" type="ORF">SPHA_13257</name>
</gene>
<dbReference type="InterPro" id="IPR001878">
    <property type="entry name" value="Znf_CCHC"/>
</dbReference>
<dbReference type="PANTHER" id="PTHR46543">
    <property type="entry name" value="ZINC FINGER CCHC DOMAIN-CONTAINING PROTEIN 7"/>
    <property type="match status" value="1"/>
</dbReference>
<dbReference type="GO" id="GO:0071037">
    <property type="term" value="P:nuclear polyadenylation-dependent snRNA catabolic process"/>
    <property type="evidence" value="ECO:0007669"/>
    <property type="project" value="TreeGrafter"/>
</dbReference>
<dbReference type="GO" id="GO:0071038">
    <property type="term" value="P:TRAMP-dependent tRNA surveillance pathway"/>
    <property type="evidence" value="ECO:0007669"/>
    <property type="project" value="TreeGrafter"/>
</dbReference>
<feature type="domain" description="CCHC-type" evidence="11">
    <location>
        <begin position="186"/>
        <end position="201"/>
    </location>
</feature>
<keyword evidence="3" id="KW-0677">Repeat</keyword>
<evidence type="ECO:0000256" key="6">
    <source>
        <dbReference type="ARBA" id="ARBA00023242"/>
    </source>
</evidence>
<evidence type="ECO:0000256" key="3">
    <source>
        <dbReference type="ARBA" id="ARBA00022737"/>
    </source>
</evidence>
<feature type="domain" description="CCHC-type" evidence="11">
    <location>
        <begin position="228"/>
        <end position="241"/>
    </location>
</feature>
<evidence type="ECO:0000313" key="13">
    <source>
        <dbReference type="Proteomes" id="UP000597762"/>
    </source>
</evidence>
<proteinExistence type="predicted"/>
<keyword evidence="6" id="KW-0539">Nucleus</keyword>
<dbReference type="Gene3D" id="4.10.60.10">
    <property type="entry name" value="Zinc finger, CCHC-type"/>
    <property type="match status" value="2"/>
</dbReference>
<name>A0A812BAU7_ACAPH</name>
<evidence type="ECO:0000256" key="1">
    <source>
        <dbReference type="ARBA" id="ARBA00004123"/>
    </source>
</evidence>
<evidence type="ECO:0000256" key="9">
    <source>
        <dbReference type="PROSITE-ProRule" id="PRU00047"/>
    </source>
</evidence>
<evidence type="ECO:0000256" key="10">
    <source>
        <dbReference type="SAM" id="MobiDB-lite"/>
    </source>
</evidence>
<feature type="domain" description="CCHC-type" evidence="11">
    <location>
        <begin position="163"/>
        <end position="178"/>
    </location>
</feature>
<dbReference type="AlphaFoldDB" id="A0A812BAU7"/>
<feature type="region of interest" description="Disordered" evidence="10">
    <location>
        <begin position="300"/>
        <end position="353"/>
    </location>
</feature>
<dbReference type="PANTHER" id="PTHR46543:SF1">
    <property type="entry name" value="ZINC FINGER CCHC DOMAIN-CONTAINING PROTEIN 7"/>
    <property type="match status" value="1"/>
</dbReference>
<organism evidence="12 13">
    <name type="scientific">Acanthosepion pharaonis</name>
    <name type="common">Pharaoh cuttlefish</name>
    <name type="synonym">Sepia pharaonis</name>
    <dbReference type="NCBI Taxonomy" id="158019"/>
    <lineage>
        <taxon>Eukaryota</taxon>
        <taxon>Metazoa</taxon>
        <taxon>Spiralia</taxon>
        <taxon>Lophotrochozoa</taxon>
        <taxon>Mollusca</taxon>
        <taxon>Cephalopoda</taxon>
        <taxon>Coleoidea</taxon>
        <taxon>Decapodiformes</taxon>
        <taxon>Sepiida</taxon>
        <taxon>Sepiina</taxon>
        <taxon>Sepiidae</taxon>
        <taxon>Acanthosepion</taxon>
    </lineage>
</organism>
<feature type="compositionally biased region" description="Acidic residues" evidence="10">
    <location>
        <begin position="55"/>
        <end position="64"/>
    </location>
</feature>
<keyword evidence="4 9" id="KW-0863">Zinc-finger</keyword>
<comment type="caution">
    <text evidence="12">The sequence shown here is derived from an EMBL/GenBank/DDBJ whole genome shotgun (WGS) entry which is preliminary data.</text>
</comment>
<evidence type="ECO:0000256" key="4">
    <source>
        <dbReference type="ARBA" id="ARBA00022771"/>
    </source>
</evidence>
<keyword evidence="2" id="KW-0479">Metal-binding</keyword>
<dbReference type="GO" id="GO:0031499">
    <property type="term" value="C:TRAMP complex"/>
    <property type="evidence" value="ECO:0007669"/>
    <property type="project" value="TreeGrafter"/>
</dbReference>
<evidence type="ECO:0000256" key="8">
    <source>
        <dbReference type="ARBA" id="ARBA00043023"/>
    </source>
</evidence>
<feature type="compositionally biased region" description="Basic residues" evidence="10">
    <location>
        <begin position="325"/>
        <end position="345"/>
    </location>
</feature>
<dbReference type="GO" id="GO:0071035">
    <property type="term" value="P:nuclear polyadenylation-dependent rRNA catabolic process"/>
    <property type="evidence" value="ECO:0007669"/>
    <property type="project" value="TreeGrafter"/>
</dbReference>
<dbReference type="OrthoDB" id="5592120at2759"/>
<feature type="region of interest" description="Disordered" evidence="10">
    <location>
        <begin position="45"/>
        <end position="64"/>
    </location>
</feature>
<dbReference type="PROSITE" id="PS50158">
    <property type="entry name" value="ZF_CCHC"/>
    <property type="match status" value="5"/>
</dbReference>
<dbReference type="InterPro" id="IPR036875">
    <property type="entry name" value="Znf_CCHC_sf"/>
</dbReference>
<keyword evidence="5" id="KW-0862">Zinc</keyword>